<evidence type="ECO:0000313" key="2">
    <source>
        <dbReference type="EMBL" id="OHT15525.1"/>
    </source>
</evidence>
<feature type="transmembrane region" description="Helical" evidence="1">
    <location>
        <begin position="325"/>
        <end position="347"/>
    </location>
</feature>
<evidence type="ECO:0008006" key="4">
    <source>
        <dbReference type="Google" id="ProtNLM"/>
    </source>
</evidence>
<dbReference type="GeneID" id="94825650"/>
<gene>
    <name evidence="2" type="ORF">TRFO_02850</name>
</gene>
<feature type="transmembrane region" description="Helical" evidence="1">
    <location>
        <begin position="234"/>
        <end position="254"/>
    </location>
</feature>
<name>A0A1J4L0X3_9EUKA</name>
<dbReference type="Proteomes" id="UP000179807">
    <property type="component" value="Unassembled WGS sequence"/>
</dbReference>
<reference evidence="2" key="1">
    <citation type="submission" date="2016-10" db="EMBL/GenBank/DDBJ databases">
        <authorList>
            <person name="Benchimol M."/>
            <person name="Almeida L.G."/>
            <person name="Vasconcelos A.T."/>
            <person name="Perreira-Neves A."/>
            <person name="Rosa I.A."/>
            <person name="Tasca T."/>
            <person name="Bogo M.R."/>
            <person name="de Souza W."/>
        </authorList>
    </citation>
    <scope>NUCLEOTIDE SEQUENCE [LARGE SCALE GENOMIC DNA]</scope>
    <source>
        <strain evidence="2">K</strain>
    </source>
</reference>
<feature type="transmembrane region" description="Helical" evidence="1">
    <location>
        <begin position="100"/>
        <end position="117"/>
    </location>
</feature>
<accession>A0A1J4L0X3</accession>
<feature type="transmembrane region" description="Helical" evidence="1">
    <location>
        <begin position="1158"/>
        <end position="1188"/>
    </location>
</feature>
<organism evidence="2 3">
    <name type="scientific">Tritrichomonas foetus</name>
    <dbReference type="NCBI Taxonomy" id="1144522"/>
    <lineage>
        <taxon>Eukaryota</taxon>
        <taxon>Metamonada</taxon>
        <taxon>Parabasalia</taxon>
        <taxon>Tritrichomonadida</taxon>
        <taxon>Tritrichomonadidae</taxon>
        <taxon>Tritrichomonas</taxon>
    </lineage>
</organism>
<dbReference type="OrthoDB" id="10692046at2759"/>
<keyword evidence="1" id="KW-0472">Membrane</keyword>
<keyword evidence="1" id="KW-0812">Transmembrane</keyword>
<keyword evidence="3" id="KW-1185">Reference proteome</keyword>
<feature type="transmembrane region" description="Helical" evidence="1">
    <location>
        <begin position="123"/>
        <end position="145"/>
    </location>
</feature>
<feature type="transmembrane region" description="Helical" evidence="1">
    <location>
        <begin position="299"/>
        <end position="319"/>
    </location>
</feature>
<sequence>MKFSMIIWRPILKKSRYPTSKKMFSHNKGRRNGKAHKRLVPKSIFSIALSTIRDYFSYCQDVVTLPLVFYNIINFYMLSVITIPLILIRSEPVWGEDVTLSNALYFLSFFLRMGSIYTKYSQVIYSSIFNIVLLLILMLPVLIFSPIYKVTGRVPRSFCFITTLSTDFLMHVAFFWTPSQIGTIVGLLIQPAQNQINTTFIILLVILVIFLIIMIIFFDAIVFPQVNFTKGRTLTWVGQTMTLIYLYATLQLLLTRICEIISNGVLQYVLIGIYSIAAFGSIIAASIRVPSVEIKFTSYYLGSATSSIVVLIFIVIKFFKEGIDGPLLFLQFIILSFALILLFTRVFTYQEIKILSSLDSLYHEEVAFDEIYRRPYQFLGSMRIGFKNAHPYVLTFEPFNNALNAWPNSQFIWIQYLRFLSVYFEETSKLLILIEGLKQQKFGGLHVKGFRALLLHTANSRNRHVSSDLKYQFKLLEEQIRTTKNLLVTYWSAIEECSSSSAFDIGKQLNEHIQNIESMFAHLILLYPNNSFICSKFANFLSSVVCDIKQAETWKNRANVLKDHRNFMIDITQQFALNMFPMLPKTLADLQPVIAQPIKDGSMSFDDHLNETSTISSGRNTFGMSDDGGYESSHIRQLGLHAPVPFARNFIILSIAFVVIAFLAGPFTPSFVVFYDTQLLKQYFIGIKTSCYMAEYFEIIPNYLMFEALNIEHVLPSKNEEVDILGVPNETIDLYSVSILDLLHSLDSSNHQFVEFSQKLLSINSKFSLSLHSPTIEFITRSSSSGVPQNSTIKITMREAMPALISNFFSYSTEFYKYQESFFDSDWFIQSIANSHRITPHILDNVLYLCSDVRQRLDELNNKTMIIVLVFAIVSATFWPFGIISVLTFKRQWTSIIKIMNSMPHVAIQRAISHFSNLQNIQQIDQSKKSESKYTSTYIQMVSSRDVKNGLPQGLLLALVTFDIILSICVFIALYFIIKIMSDQLIVIPYRLHLSGNVLVYYYRCSVLILRSLAESQNKPFFYDTRQYITEKLDEAIPLLRSSLNDFFFVEEAGHSAGVLSSTTEIVESLFSSNGNWLNNEILHEKLMNMPNLITLDVIYEIIINLYRKISVNEYSINLNDTEFLLLTHFILDHLYESVFEEIDNSYLKLMNNMISRLLAILFIISAGIFIIGIIVLIVLTVNVVSILKTTRFCLSSLSMVDVRFLTESTNIMQLFSGNFVSSHIGKNSLLPSLIRMQEVIEDCIIVVNEEMCITSFNQAAAQRFHLSSKSINGTHINSAIIFENPDIIETATRLFNDENENEIIDRTFESRVALIDTPFPDFLQTISLNLVNENSKKNQLVVVIAKQDDFELKLHEIESANKKIEELKMSVVPPQLLGKIDSKDTSLMLSIRNGITAYIECMIASDPEQATPLLLNNQLSQVSLVNSNALISVHPSLQHNSMSAFHHQHSQPNFFVNSTQSSQQTSQQGSQLNLLQSSLQSSQQNSQLNFLQNSQSTFLQSQSNVKNKISKFYDIVDYCVLFTNDVCSLRNFGTGACLCFNIIDQNYNMLPVVTQAIEFCKTLIEKCKESEIEIRCSLSYDISATAGMISTKRLSFDYYGSSRKATFKLINYAEPSSIIFDYIMNDFIDPRYNNSLKTTSVPEFNGQTSEYFILQC</sequence>
<comment type="caution">
    <text evidence="2">The sequence shown here is derived from an EMBL/GenBank/DDBJ whole genome shotgun (WGS) entry which is preliminary data.</text>
</comment>
<protein>
    <recommendedName>
        <fullName evidence="4">PAS domain-containing protein</fullName>
    </recommendedName>
</protein>
<dbReference type="RefSeq" id="XP_068368661.1">
    <property type="nucleotide sequence ID" value="XM_068490946.1"/>
</dbReference>
<feature type="transmembrane region" description="Helical" evidence="1">
    <location>
        <begin position="865"/>
        <end position="889"/>
    </location>
</feature>
<dbReference type="EMBL" id="MLAK01000217">
    <property type="protein sequence ID" value="OHT15525.1"/>
    <property type="molecule type" value="Genomic_DNA"/>
</dbReference>
<feature type="transmembrane region" description="Helical" evidence="1">
    <location>
        <begin position="650"/>
        <end position="675"/>
    </location>
</feature>
<dbReference type="Gene3D" id="3.30.450.20">
    <property type="entry name" value="PAS domain"/>
    <property type="match status" value="1"/>
</dbReference>
<evidence type="ECO:0000313" key="3">
    <source>
        <dbReference type="Proteomes" id="UP000179807"/>
    </source>
</evidence>
<feature type="transmembrane region" description="Helical" evidence="1">
    <location>
        <begin position="196"/>
        <end position="222"/>
    </location>
</feature>
<dbReference type="VEuPathDB" id="TrichDB:TRFO_02850"/>
<evidence type="ECO:0000256" key="1">
    <source>
        <dbReference type="SAM" id="Phobius"/>
    </source>
</evidence>
<feature type="transmembrane region" description="Helical" evidence="1">
    <location>
        <begin position="266"/>
        <end position="287"/>
    </location>
</feature>
<feature type="transmembrane region" description="Helical" evidence="1">
    <location>
        <begin position="955"/>
        <end position="978"/>
    </location>
</feature>
<feature type="transmembrane region" description="Helical" evidence="1">
    <location>
        <begin position="69"/>
        <end position="88"/>
    </location>
</feature>
<keyword evidence="1" id="KW-1133">Transmembrane helix</keyword>
<proteinExistence type="predicted"/>